<evidence type="ECO:0000256" key="1">
    <source>
        <dbReference type="ARBA" id="ARBA00004651"/>
    </source>
</evidence>
<dbReference type="PANTHER" id="PTHR30425:SF1">
    <property type="entry name" value="PHOSPHATE TRANSPORT SYSTEM PERMEASE PROTEIN PSTC"/>
    <property type="match status" value="1"/>
</dbReference>
<keyword evidence="6 9" id="KW-0812">Transmembrane</keyword>
<dbReference type="InterPro" id="IPR000515">
    <property type="entry name" value="MetI-like"/>
</dbReference>
<keyword evidence="3 9" id="KW-0813">Transport</keyword>
<evidence type="ECO:0000256" key="6">
    <source>
        <dbReference type="ARBA" id="ARBA00022692"/>
    </source>
</evidence>
<keyword evidence="4" id="KW-1003">Cell membrane</keyword>
<evidence type="ECO:0000256" key="9">
    <source>
        <dbReference type="RuleBase" id="RU363032"/>
    </source>
</evidence>
<evidence type="ECO:0000256" key="5">
    <source>
        <dbReference type="ARBA" id="ARBA00022592"/>
    </source>
</evidence>
<dbReference type="GO" id="GO:0055085">
    <property type="term" value="P:transmembrane transport"/>
    <property type="evidence" value="ECO:0007669"/>
    <property type="project" value="InterPro"/>
</dbReference>
<comment type="similarity">
    <text evidence="2">Belongs to the binding-protein-dependent transport system permease family. CysTW subfamily.</text>
</comment>
<comment type="caution">
    <text evidence="11">The sequence shown here is derived from an EMBL/GenBank/DDBJ whole genome shotgun (WGS) entry which is preliminary data.</text>
</comment>
<protein>
    <submittedName>
        <fullName evidence="11">ABC transporter permease</fullName>
    </submittedName>
</protein>
<feature type="transmembrane region" description="Helical" evidence="9">
    <location>
        <begin position="250"/>
        <end position="272"/>
    </location>
</feature>
<dbReference type="CDD" id="cd06261">
    <property type="entry name" value="TM_PBP2"/>
    <property type="match status" value="1"/>
</dbReference>
<evidence type="ECO:0000256" key="7">
    <source>
        <dbReference type="ARBA" id="ARBA00022989"/>
    </source>
</evidence>
<sequence>MKATITTERVLLMLAITVAVLMTMLFGFLGFFALPVFFNAGDSLLSLSWQPEQGQYGILPMVLGSGMVAILALILAFPLAIGITSFCLLERYKTVSVWVRRIVRLMTGIPTVVYGLAAVFLLVPLLRETFRYGSGYCLLATAAIVTLLILPVMILMLESHCRPMAEQLRLNATALGFTDIQTILFIILPNSTKAMAAAALLGFSRAIGDTLLPLMLAGNAPQLTGNVLDSIRTLTAHIGLVLATENGSSAYNSLFAAGLLLLLISTAVTSLIRRLELSHSRTITKEQL</sequence>
<dbReference type="Pfam" id="PF00528">
    <property type="entry name" value="BPD_transp_1"/>
    <property type="match status" value="1"/>
</dbReference>
<gene>
    <name evidence="11" type="ORF">BIT28_27040</name>
</gene>
<keyword evidence="8 9" id="KW-0472">Membrane</keyword>
<feature type="transmembrane region" description="Helical" evidence="9">
    <location>
        <begin position="102"/>
        <end position="126"/>
    </location>
</feature>
<evidence type="ECO:0000256" key="2">
    <source>
        <dbReference type="ARBA" id="ARBA00007069"/>
    </source>
</evidence>
<reference evidence="11 12" key="1">
    <citation type="submission" date="2016-09" db="EMBL/GenBank/DDBJ databases">
        <title>Photobacterium proteolyticum sp. nov. a protease producing bacterium isolated from ocean sediments of Laizhou Bay.</title>
        <authorList>
            <person name="Li Y."/>
        </authorList>
    </citation>
    <scope>NUCLEOTIDE SEQUENCE [LARGE SCALE GENOMIC DNA]</scope>
    <source>
        <strain evidence="11 12">13-12</strain>
    </source>
</reference>
<comment type="subcellular location">
    <subcellularLocation>
        <location evidence="1 9">Cell membrane</location>
        <topology evidence="1 9">Multi-pass membrane protein</topology>
    </subcellularLocation>
</comment>
<dbReference type="SUPFAM" id="SSF161098">
    <property type="entry name" value="MetI-like"/>
    <property type="match status" value="1"/>
</dbReference>
<evidence type="ECO:0000259" key="10">
    <source>
        <dbReference type="PROSITE" id="PS50928"/>
    </source>
</evidence>
<feature type="domain" description="ABC transmembrane type-1" evidence="10">
    <location>
        <begin position="58"/>
        <end position="272"/>
    </location>
</feature>
<organism evidence="11 12">
    <name type="scientific">Photobacterium proteolyticum</name>
    <dbReference type="NCBI Taxonomy" id="1903952"/>
    <lineage>
        <taxon>Bacteria</taxon>
        <taxon>Pseudomonadati</taxon>
        <taxon>Pseudomonadota</taxon>
        <taxon>Gammaproteobacteria</taxon>
        <taxon>Vibrionales</taxon>
        <taxon>Vibrionaceae</taxon>
        <taxon>Photobacterium</taxon>
    </lineage>
</organism>
<keyword evidence="12" id="KW-1185">Reference proteome</keyword>
<name>A0A1Q9G819_9GAMM</name>
<dbReference type="Gene3D" id="1.10.3720.10">
    <property type="entry name" value="MetI-like"/>
    <property type="match status" value="1"/>
</dbReference>
<evidence type="ECO:0000256" key="3">
    <source>
        <dbReference type="ARBA" id="ARBA00022448"/>
    </source>
</evidence>
<evidence type="ECO:0000313" key="12">
    <source>
        <dbReference type="Proteomes" id="UP000186905"/>
    </source>
</evidence>
<evidence type="ECO:0000256" key="4">
    <source>
        <dbReference type="ARBA" id="ARBA00022475"/>
    </source>
</evidence>
<dbReference type="PANTHER" id="PTHR30425">
    <property type="entry name" value="PHOSPHATE TRANSPORT SYSTEM PERMEASE PROTEIN PST"/>
    <property type="match status" value="1"/>
</dbReference>
<feature type="transmembrane region" description="Helical" evidence="9">
    <location>
        <begin position="12"/>
        <end position="38"/>
    </location>
</feature>
<dbReference type="RefSeq" id="WP_075767771.1">
    <property type="nucleotide sequence ID" value="NZ_MJIL01000097.1"/>
</dbReference>
<dbReference type="GO" id="GO:0005886">
    <property type="term" value="C:plasma membrane"/>
    <property type="evidence" value="ECO:0007669"/>
    <property type="project" value="UniProtKB-SubCell"/>
</dbReference>
<feature type="transmembrane region" description="Helical" evidence="9">
    <location>
        <begin position="132"/>
        <end position="156"/>
    </location>
</feature>
<evidence type="ECO:0000313" key="11">
    <source>
        <dbReference type="EMBL" id="OLQ70478.1"/>
    </source>
</evidence>
<keyword evidence="5" id="KW-0592">Phosphate transport</keyword>
<dbReference type="PROSITE" id="PS50928">
    <property type="entry name" value="ABC_TM1"/>
    <property type="match status" value="1"/>
</dbReference>
<dbReference type="AlphaFoldDB" id="A0A1Q9G819"/>
<dbReference type="EMBL" id="MJIL01000097">
    <property type="protein sequence ID" value="OLQ70478.1"/>
    <property type="molecule type" value="Genomic_DNA"/>
</dbReference>
<dbReference type="InterPro" id="IPR035906">
    <property type="entry name" value="MetI-like_sf"/>
</dbReference>
<dbReference type="InterPro" id="IPR051124">
    <property type="entry name" value="Phosphate_Transport_Permease"/>
</dbReference>
<keyword evidence="7 9" id="KW-1133">Transmembrane helix</keyword>
<dbReference type="STRING" id="1903952.BIT28_27040"/>
<accession>A0A1Q9G819</accession>
<evidence type="ECO:0000256" key="8">
    <source>
        <dbReference type="ARBA" id="ARBA00023136"/>
    </source>
</evidence>
<feature type="transmembrane region" description="Helical" evidence="9">
    <location>
        <begin position="58"/>
        <end position="81"/>
    </location>
</feature>
<dbReference type="Proteomes" id="UP000186905">
    <property type="component" value="Unassembled WGS sequence"/>
</dbReference>
<dbReference type="OrthoDB" id="9785113at2"/>
<dbReference type="GO" id="GO:0006817">
    <property type="term" value="P:phosphate ion transport"/>
    <property type="evidence" value="ECO:0007669"/>
    <property type="project" value="UniProtKB-KW"/>
</dbReference>
<proteinExistence type="inferred from homology"/>